<dbReference type="Proteomes" id="UP000182011">
    <property type="component" value="Unassembled WGS sequence"/>
</dbReference>
<accession>A0A0P1NUZ5</accession>
<accession>A0A0P1MRN4</accession>
<feature type="domain" description="ABC3 transporter permease C-terminal" evidence="8">
    <location>
        <begin position="266"/>
        <end position="396"/>
    </location>
</feature>
<dbReference type="InterPro" id="IPR051447">
    <property type="entry name" value="Lipoprotein-release_system"/>
</dbReference>
<evidence type="ECO:0000256" key="3">
    <source>
        <dbReference type="ARBA" id="ARBA00022475"/>
    </source>
</evidence>
<dbReference type="GO" id="GO:0098797">
    <property type="term" value="C:plasma membrane protein complex"/>
    <property type="evidence" value="ECO:0007669"/>
    <property type="project" value="TreeGrafter"/>
</dbReference>
<feature type="domain" description="MacB-like periplasmic core" evidence="9">
    <location>
        <begin position="17"/>
        <end position="235"/>
    </location>
</feature>
<evidence type="ECO:0000256" key="5">
    <source>
        <dbReference type="ARBA" id="ARBA00022989"/>
    </source>
</evidence>
<evidence type="ECO:0000313" key="13">
    <source>
        <dbReference type="Proteomes" id="UP000182200"/>
    </source>
</evidence>
<sequence>MIFKLAWRNIWRNKRRTIVVMLSIIVSVAVLLLVDTLSVGMMKQMLDNQINIHISHIQIHKKGFKDDKTVKNYIPDDLKVEKAIMEIEEIKFYSKRVITYGMINSAYNSSAVIIVGIQPDKEKFITIISNSISRGKYLENKGEILLSEKLAQKLNVEVGDKVVLMVSDVDGNISTELFRVVGLYESPHSEFDKINAYITIEDAQKILKLDGKVIEFALIVKDQKYVNHIKEKLEQKLGDLYEVLTYADVAPFIRIMLDMYYQMIWIYYFIFGVAVCFGIVNIMLMSVFERVREFGVLKAIGMKNKNIFLLIMTESFIIGVLGTIIGLALGFAFYIPLSKSGVDLGFFAKSLAWFGTGRIIYPVLTNFTLALVSLTMPFMSLIGAIYPAVKSIKLEPVEAIKHI</sequence>
<accession>A0A0P1LAG0</accession>
<proteinExistence type="inferred from homology"/>
<evidence type="ECO:0000256" key="4">
    <source>
        <dbReference type="ARBA" id="ARBA00022692"/>
    </source>
</evidence>
<keyword evidence="11" id="KW-0449">Lipoprotein</keyword>
<keyword evidence="4 7" id="KW-0812">Transmembrane</keyword>
<keyword evidence="6 7" id="KW-0472">Membrane</keyword>
<feature type="transmembrane region" description="Helical" evidence="7">
    <location>
        <begin position="20"/>
        <end position="42"/>
    </location>
</feature>
<dbReference type="Pfam" id="PF12704">
    <property type="entry name" value="MacB_PCD"/>
    <property type="match status" value="1"/>
</dbReference>
<keyword evidence="13" id="KW-1185">Reference proteome</keyword>
<reference evidence="11 12" key="2">
    <citation type="submission" date="2015-11" db="EMBL/GenBank/DDBJ databases">
        <authorList>
            <person name="Zhang Y."/>
            <person name="Guo Z."/>
        </authorList>
    </citation>
    <scope>NUCLEOTIDE SEQUENCE [LARGE SCALE GENOMIC DNA]</scope>
    <source>
        <strain evidence="11">JGI-4</strain>
    </source>
</reference>
<evidence type="ECO:0000313" key="12">
    <source>
        <dbReference type="Proteomes" id="UP000182011"/>
    </source>
</evidence>
<dbReference type="InterPro" id="IPR003838">
    <property type="entry name" value="ABC3_permease_C"/>
</dbReference>
<accession>A0A0N7MQ68</accession>
<dbReference type="OrthoDB" id="9809768at2"/>
<keyword evidence="5 7" id="KW-1133">Transmembrane helix</keyword>
<name>A0A0P1MKR2_9BACT</name>
<accession>A0A0P1P8U9</accession>
<comment type="similarity">
    <text evidence="2">Belongs to the ABC-4 integral membrane protein family. LolC/E subfamily.</text>
</comment>
<evidence type="ECO:0000256" key="6">
    <source>
        <dbReference type="ARBA" id="ARBA00023136"/>
    </source>
</evidence>
<feature type="transmembrane region" description="Helical" evidence="7">
    <location>
        <begin position="359"/>
        <end position="386"/>
    </location>
</feature>
<dbReference type="PANTHER" id="PTHR30489">
    <property type="entry name" value="LIPOPROTEIN-RELEASING SYSTEM TRANSMEMBRANE PROTEIN LOLE"/>
    <property type="match status" value="1"/>
</dbReference>
<reference evidence="10 13" key="1">
    <citation type="submission" date="2015-11" db="EMBL/GenBank/DDBJ databases">
        <authorList>
            <person name="Varghese N."/>
        </authorList>
    </citation>
    <scope>NUCLEOTIDE SEQUENCE [LARGE SCALE GENOMIC DNA]</scope>
    <source>
        <strain evidence="10 13">JGI-8</strain>
    </source>
</reference>
<keyword evidence="3" id="KW-1003">Cell membrane</keyword>
<dbReference type="EMBL" id="FAOP01000004">
    <property type="protein sequence ID" value="CUU03886.1"/>
    <property type="molecule type" value="Genomic_DNA"/>
</dbReference>
<evidence type="ECO:0000313" key="10">
    <source>
        <dbReference type="EMBL" id="CUS79385.1"/>
    </source>
</evidence>
<dbReference type="Proteomes" id="UP000182200">
    <property type="component" value="Unassembled WGS sequence"/>
</dbReference>
<accession>A0A0P1LVZ1</accession>
<evidence type="ECO:0000313" key="11">
    <source>
        <dbReference type="EMBL" id="CUU03886.1"/>
    </source>
</evidence>
<evidence type="ECO:0000259" key="8">
    <source>
        <dbReference type="Pfam" id="PF02687"/>
    </source>
</evidence>
<accession>A0A0P1MGN9</accession>
<accession>A0A0P1LD89</accession>
<dbReference type="STRING" id="1633631.GCA_001442925_00877"/>
<protein>
    <submittedName>
        <fullName evidence="11">ABC-type transport system, involved in lipoprotein release, permease component</fullName>
    </submittedName>
</protein>
<dbReference type="AlphaFoldDB" id="A0A0P1MKR2"/>
<comment type="subcellular location">
    <subcellularLocation>
        <location evidence="1">Cell membrane</location>
        <topology evidence="1">Multi-pass membrane protein</topology>
    </subcellularLocation>
</comment>
<feature type="transmembrane region" description="Helical" evidence="7">
    <location>
        <begin position="265"/>
        <end position="288"/>
    </location>
</feature>
<evidence type="ECO:0000256" key="7">
    <source>
        <dbReference type="SAM" id="Phobius"/>
    </source>
</evidence>
<evidence type="ECO:0000256" key="2">
    <source>
        <dbReference type="ARBA" id="ARBA00005236"/>
    </source>
</evidence>
<feature type="transmembrane region" description="Helical" evidence="7">
    <location>
        <begin position="308"/>
        <end position="335"/>
    </location>
</feature>
<accession>A0A0S4MY48</accession>
<accession>A0A0P1MKR2</accession>
<evidence type="ECO:0000256" key="1">
    <source>
        <dbReference type="ARBA" id="ARBA00004651"/>
    </source>
</evidence>
<dbReference type="PANTHER" id="PTHR30489:SF0">
    <property type="entry name" value="LIPOPROTEIN-RELEASING SYSTEM TRANSMEMBRANE PROTEIN LOLE"/>
    <property type="match status" value="1"/>
</dbReference>
<dbReference type="InterPro" id="IPR025857">
    <property type="entry name" value="MacB_PCD"/>
</dbReference>
<evidence type="ECO:0000259" key="9">
    <source>
        <dbReference type="Pfam" id="PF12704"/>
    </source>
</evidence>
<gene>
    <name evidence="11" type="ORF">JGI4_00878</name>
    <name evidence="10" type="ORF">JGI8_00313</name>
</gene>
<accession>A0A0N7MUM6</accession>
<organism evidence="11 12">
    <name type="scientific">Candidatus Kryptonium thompsonii</name>
    <dbReference type="NCBI Taxonomy" id="1633631"/>
    <lineage>
        <taxon>Bacteria</taxon>
        <taxon>Pseudomonadati</taxon>
        <taxon>Candidatus Kryptoniota</taxon>
        <taxon>Candidatus Kryptonium</taxon>
    </lineage>
</organism>
<dbReference type="Pfam" id="PF02687">
    <property type="entry name" value="FtsX"/>
    <property type="match status" value="1"/>
</dbReference>
<dbReference type="GO" id="GO:0044874">
    <property type="term" value="P:lipoprotein localization to outer membrane"/>
    <property type="evidence" value="ECO:0007669"/>
    <property type="project" value="TreeGrafter"/>
</dbReference>
<dbReference type="EMBL" id="CZVI01000002">
    <property type="protein sequence ID" value="CUS79385.1"/>
    <property type="molecule type" value="Genomic_DNA"/>
</dbReference>
<dbReference type="RefSeq" id="WP_047133674.1">
    <property type="nucleotide sequence ID" value="NZ_CZVI01000002.1"/>
</dbReference>